<reference evidence="3 4" key="1">
    <citation type="submission" date="2015-08" db="EMBL/GenBank/DDBJ databases">
        <authorList>
            <person name="Babu N.S."/>
            <person name="Beckwith C.J."/>
            <person name="Beseler K.G."/>
            <person name="Brison A."/>
            <person name="Carone J.V."/>
            <person name="Caskin T.P."/>
            <person name="Diamond M."/>
            <person name="Durham M.E."/>
            <person name="Foxe J.M."/>
            <person name="Go M."/>
            <person name="Henderson B.A."/>
            <person name="Jones I.B."/>
            <person name="McGettigan J.A."/>
            <person name="Micheletti S.J."/>
            <person name="Nasrallah M.E."/>
            <person name="Ortiz D."/>
            <person name="Piller C.R."/>
            <person name="Privatt S.R."/>
            <person name="Schneider S.L."/>
            <person name="Sharp S."/>
            <person name="Smith T.C."/>
            <person name="Stanton J.D."/>
            <person name="Ullery H.E."/>
            <person name="Wilson R.J."/>
            <person name="Serrano M.G."/>
            <person name="Buck G."/>
            <person name="Lee V."/>
            <person name="Wang Y."/>
            <person name="Carvalho R."/>
            <person name="Voegtly L."/>
            <person name="Shi R."/>
            <person name="Duckworth R."/>
            <person name="Johnson A."/>
            <person name="Loviza R."/>
            <person name="Walstead R."/>
            <person name="Shah Z."/>
            <person name="Kiflezghi M."/>
            <person name="Wade K."/>
            <person name="Ball S.L."/>
            <person name="Bradley K.W."/>
            <person name="Asai D.J."/>
            <person name="Bowman C.A."/>
            <person name="Russell D.A."/>
            <person name="Pope W.H."/>
            <person name="Jacobs-Sera D."/>
            <person name="Hendrix R.W."/>
            <person name="Hatfull G.F."/>
        </authorList>
    </citation>
    <scope>NUCLEOTIDE SEQUENCE [LARGE SCALE GENOMIC DNA]</scope>
    <source>
        <strain evidence="3 4">DSM 27648</strain>
    </source>
</reference>
<proteinExistence type="predicted"/>
<dbReference type="InterPro" id="IPR011050">
    <property type="entry name" value="Pectin_lyase_fold/virulence"/>
</dbReference>
<evidence type="ECO:0000256" key="2">
    <source>
        <dbReference type="SAM" id="SignalP"/>
    </source>
</evidence>
<dbReference type="OrthoDB" id="5521044at2"/>
<gene>
    <name evidence="3" type="ORF">AKJ09_03564</name>
</gene>
<name>A0A0K1PTP0_9BACT</name>
<dbReference type="EMBL" id="CP012333">
    <property type="protein sequence ID" value="AKU96900.1"/>
    <property type="molecule type" value="Genomic_DNA"/>
</dbReference>
<dbReference type="Gene3D" id="2.160.20.10">
    <property type="entry name" value="Single-stranded right-handed beta-helix, Pectin lyase-like"/>
    <property type="match status" value="1"/>
</dbReference>
<protein>
    <recommendedName>
        <fullName evidence="5">DUF1565 domain-containing protein</fullName>
    </recommendedName>
</protein>
<keyword evidence="4" id="KW-1185">Reference proteome</keyword>
<feature type="chain" id="PRO_5005466263" description="DUF1565 domain-containing protein" evidence="2">
    <location>
        <begin position="21"/>
        <end position="299"/>
    </location>
</feature>
<evidence type="ECO:0000313" key="4">
    <source>
        <dbReference type="Proteomes" id="UP000064967"/>
    </source>
</evidence>
<dbReference type="AlphaFoldDB" id="A0A0K1PTP0"/>
<dbReference type="Proteomes" id="UP000064967">
    <property type="component" value="Chromosome"/>
</dbReference>
<dbReference type="InterPro" id="IPR012334">
    <property type="entry name" value="Pectin_lyas_fold"/>
</dbReference>
<feature type="region of interest" description="Disordered" evidence="1">
    <location>
        <begin position="37"/>
        <end position="61"/>
    </location>
</feature>
<evidence type="ECO:0000313" key="3">
    <source>
        <dbReference type="EMBL" id="AKU96900.1"/>
    </source>
</evidence>
<evidence type="ECO:0008006" key="5">
    <source>
        <dbReference type="Google" id="ProtNLM"/>
    </source>
</evidence>
<accession>A0A0K1PTP0</accession>
<keyword evidence="2" id="KW-0732">Signal</keyword>
<dbReference type="KEGG" id="llu:AKJ09_03564"/>
<dbReference type="STRING" id="1391654.AKJ09_03564"/>
<dbReference type="SUPFAM" id="SSF51126">
    <property type="entry name" value="Pectin lyase-like"/>
    <property type="match status" value="1"/>
</dbReference>
<dbReference type="RefSeq" id="WP_146648123.1">
    <property type="nucleotide sequence ID" value="NZ_CP012333.1"/>
</dbReference>
<feature type="signal peptide" evidence="2">
    <location>
        <begin position="1"/>
        <end position="20"/>
    </location>
</feature>
<organism evidence="3 4">
    <name type="scientific">Labilithrix luteola</name>
    <dbReference type="NCBI Taxonomy" id="1391654"/>
    <lineage>
        <taxon>Bacteria</taxon>
        <taxon>Pseudomonadati</taxon>
        <taxon>Myxococcota</taxon>
        <taxon>Polyangia</taxon>
        <taxon>Polyangiales</taxon>
        <taxon>Labilitrichaceae</taxon>
        <taxon>Labilithrix</taxon>
    </lineage>
</organism>
<sequence>MRCFSIRGFSCAFVTLGLLAVGPSGCSLFGGDDGDPAPGNGVTDLPTGESPDAGDSNPSKNVTVVGTPDDGELTEQFGVFVSARGSDTAEGTRRAPLATLSAAIRMAKSKGRRVYACAETYNENVVMEDGVPMLGGIDCSAGWKFSSSLRARIEAPASPAVLAKGITKATVIGGFEIVAPDAKHPSESSIVVFAINSVGLTIAHSRLQAGRGGDGTDGAAAIALTPAGNPNGADAEPSHTCGAGQCTTASSSAPGGNGTCAGAPGTTVSPGEPAVAAAPTTSRSKARRPPSPIPGRSAC</sequence>
<evidence type="ECO:0000256" key="1">
    <source>
        <dbReference type="SAM" id="MobiDB-lite"/>
    </source>
</evidence>
<feature type="region of interest" description="Disordered" evidence="1">
    <location>
        <begin position="248"/>
        <end position="299"/>
    </location>
</feature>